<dbReference type="GO" id="GO:0009298">
    <property type="term" value="P:GDP-mannose biosynthetic process"/>
    <property type="evidence" value="ECO:0007669"/>
    <property type="project" value="TreeGrafter"/>
</dbReference>
<dbReference type="RefSeq" id="WP_103423925.1">
    <property type="nucleotide sequence ID" value="NZ_CP026309.1"/>
</dbReference>
<feature type="region of interest" description="Disordered" evidence="1">
    <location>
        <begin position="273"/>
        <end position="300"/>
    </location>
</feature>
<dbReference type="InterPro" id="IPR005835">
    <property type="entry name" value="NTP_transferase_dom"/>
</dbReference>
<dbReference type="Proteomes" id="UP000236584">
    <property type="component" value="Chromosome"/>
</dbReference>
<evidence type="ECO:0000256" key="1">
    <source>
        <dbReference type="SAM" id="MobiDB-lite"/>
    </source>
</evidence>
<name>A0A2I8VER5_9EURY</name>
<dbReference type="EMBL" id="CP026309">
    <property type="protein sequence ID" value="AUV80417.1"/>
    <property type="molecule type" value="Genomic_DNA"/>
</dbReference>
<dbReference type="InterPro" id="IPR054566">
    <property type="entry name" value="ManC/GMP-like_b-helix"/>
</dbReference>
<dbReference type="InterPro" id="IPR049577">
    <property type="entry name" value="GMPP_N"/>
</dbReference>
<sequence>MTTVALVLAGGTGSRLYPASRSTRPKQFLPLLGETTLLERTVDRASFADHVVVSTRPELEADVRALAPDAEVVVEPAGKDTGPALAYATHRIGELHGTDAVVVVLPSDHTVGDDAAFGETLERGARVAHQTGRLVAFGVDPTRPETGYGYIEPGSDHGAFFDLDAFHEKPDAETAERYIDSGYLWNAGMFAWGVEPFRAAALDSPLAPLVRALDDGHVERGFEAVEETSVDYAVMERVTDAAVVPLDVRWDDLGSWDALARLLSGDDEGNVVHAGDGVGSAGGDAERPSQSEDAATDDGDDFDERALFVDSADNVVVSDGPHVSLAGVDGLAVVAWDDRVLVVPKAEAQRVRDVVSLLKEQGTF</sequence>
<feature type="domain" description="Nucleotidyl transferase" evidence="2">
    <location>
        <begin position="5"/>
        <end position="261"/>
    </location>
</feature>
<feature type="domain" description="MannoseP isomerase/GMP-like beta-helix" evidence="3">
    <location>
        <begin position="305"/>
        <end position="356"/>
    </location>
</feature>
<proteinExistence type="predicted"/>
<dbReference type="InterPro" id="IPR029044">
    <property type="entry name" value="Nucleotide-diphossugar_trans"/>
</dbReference>
<dbReference type="SUPFAM" id="SSF159283">
    <property type="entry name" value="Guanosine diphospho-D-mannose pyrophosphorylase/mannose-6-phosphate isomerase linker domain"/>
    <property type="match status" value="1"/>
</dbReference>
<dbReference type="AlphaFoldDB" id="A0A2I8VER5"/>
<protein>
    <submittedName>
        <fullName evidence="4">Mannose-1-phosphate guanyltransferase</fullName>
    </submittedName>
</protein>
<dbReference type="GO" id="GO:0004475">
    <property type="term" value="F:mannose-1-phosphate guanylyltransferase (GTP) activity"/>
    <property type="evidence" value="ECO:0007669"/>
    <property type="project" value="InterPro"/>
</dbReference>
<dbReference type="Pfam" id="PF22640">
    <property type="entry name" value="ManC_GMP_beta-helix"/>
    <property type="match status" value="1"/>
</dbReference>
<evidence type="ECO:0000259" key="2">
    <source>
        <dbReference type="Pfam" id="PF00483"/>
    </source>
</evidence>
<dbReference type="CDD" id="cd02509">
    <property type="entry name" value="GDP-M1P_Guanylyltransferase"/>
    <property type="match status" value="1"/>
</dbReference>
<dbReference type="OrthoDB" id="5825at2157"/>
<dbReference type="PANTHER" id="PTHR46390:SF1">
    <property type="entry name" value="MANNOSE-1-PHOSPHATE GUANYLYLTRANSFERASE"/>
    <property type="match status" value="1"/>
</dbReference>
<dbReference type="PANTHER" id="PTHR46390">
    <property type="entry name" value="MANNOSE-1-PHOSPHATE GUANYLYLTRANSFERASE"/>
    <property type="match status" value="1"/>
</dbReference>
<keyword evidence="5" id="KW-1185">Reference proteome</keyword>
<evidence type="ECO:0000259" key="3">
    <source>
        <dbReference type="Pfam" id="PF22640"/>
    </source>
</evidence>
<accession>A0A2I8VER5</accession>
<gene>
    <name evidence="4" type="ORF">C2R22_01055</name>
</gene>
<dbReference type="Pfam" id="PF00483">
    <property type="entry name" value="NTP_transferase"/>
    <property type="match status" value="1"/>
</dbReference>
<dbReference type="SUPFAM" id="SSF53448">
    <property type="entry name" value="Nucleotide-diphospho-sugar transferases"/>
    <property type="match status" value="1"/>
</dbReference>
<reference evidence="4 5" key="1">
    <citation type="submission" date="2018-01" db="EMBL/GenBank/DDBJ databases">
        <title>Complete genome sequence of Salinigranum rubrum GX10T, an extremely halophilic archaeon isolated from a marine solar saltern.</title>
        <authorList>
            <person name="Han S."/>
        </authorList>
    </citation>
    <scope>NUCLEOTIDE SEQUENCE [LARGE SCALE GENOMIC DNA]</scope>
    <source>
        <strain evidence="4 5">GX10</strain>
    </source>
</reference>
<evidence type="ECO:0000313" key="4">
    <source>
        <dbReference type="EMBL" id="AUV80417.1"/>
    </source>
</evidence>
<dbReference type="GeneID" id="35590634"/>
<dbReference type="InterPro" id="IPR051161">
    <property type="entry name" value="Mannose-6P_isomerase_type2"/>
</dbReference>
<dbReference type="Gene3D" id="3.90.550.10">
    <property type="entry name" value="Spore Coat Polysaccharide Biosynthesis Protein SpsA, Chain A"/>
    <property type="match status" value="1"/>
</dbReference>
<dbReference type="KEGG" id="srub:C2R22_01055"/>
<organism evidence="4 5">
    <name type="scientific">Salinigranum rubrum</name>
    <dbReference type="NCBI Taxonomy" id="755307"/>
    <lineage>
        <taxon>Archaea</taxon>
        <taxon>Methanobacteriati</taxon>
        <taxon>Methanobacteriota</taxon>
        <taxon>Stenosarchaea group</taxon>
        <taxon>Halobacteria</taxon>
        <taxon>Halobacteriales</taxon>
        <taxon>Haloferacaceae</taxon>
        <taxon>Salinigranum</taxon>
    </lineage>
</organism>
<evidence type="ECO:0000313" key="5">
    <source>
        <dbReference type="Proteomes" id="UP000236584"/>
    </source>
</evidence>
<keyword evidence="4" id="KW-0808">Transferase</keyword>